<keyword evidence="1" id="KW-0472">Membrane</keyword>
<feature type="transmembrane region" description="Helical" evidence="1">
    <location>
        <begin position="26"/>
        <end position="47"/>
    </location>
</feature>
<evidence type="ECO:0000256" key="1">
    <source>
        <dbReference type="SAM" id="Phobius"/>
    </source>
</evidence>
<dbReference type="Proteomes" id="UP000827394">
    <property type="component" value="Segment"/>
</dbReference>
<dbReference type="EMBL" id="OL770278">
    <property type="protein sequence ID" value="UHS64786.1"/>
    <property type="molecule type" value="Genomic_DNA"/>
</dbReference>
<organism evidence="2 3">
    <name type="scientific">Escherichia phage vB_EcoD_Opt212</name>
    <dbReference type="NCBI Taxonomy" id="2906743"/>
    <lineage>
        <taxon>Viruses</taxon>
        <taxon>Duplodnaviria</taxon>
        <taxon>Heunggongvirae</taxon>
        <taxon>Uroviricota</taxon>
        <taxon>Caudoviricetes</taxon>
        <taxon>Dhillonvirus</taxon>
        <taxon>Dhillonvirus opt212</taxon>
    </lineage>
</organism>
<reference evidence="2 3" key="1">
    <citation type="submission" date="2021-12" db="EMBL/GenBank/DDBJ databases">
        <authorList>
            <person name="Doney J."/>
            <person name="Loertscher E."/>
            <person name="Anderson K."/>
            <person name="Lambert A.S."/>
            <person name="Porter M."/>
            <person name="Walker J."/>
            <person name="Sharma R."/>
            <person name="Kurger J.L."/>
            <person name="Breakwell D.P."/>
            <person name="Grose J.H."/>
        </authorList>
    </citation>
    <scope>NUCLEOTIDE SEQUENCE [LARGE SCALE GENOMIC DNA]</scope>
</reference>
<protein>
    <submittedName>
        <fullName evidence="2">Uncharacterized protein</fullName>
    </submittedName>
</protein>
<proteinExistence type="predicted"/>
<keyword evidence="3" id="KW-1185">Reference proteome</keyword>
<gene>
    <name evidence="2" type="ORF">OPT212_5</name>
</gene>
<name>A0AAE8Z842_9CAUD</name>
<evidence type="ECO:0000313" key="3">
    <source>
        <dbReference type="Proteomes" id="UP000827394"/>
    </source>
</evidence>
<sequence length="49" mass="5709">MTCNQHRRHTATNQQEEYYTMARNDIWVLAIWSAAAFIGMVICEVTYGI</sequence>
<keyword evidence="1" id="KW-0812">Transmembrane</keyword>
<evidence type="ECO:0000313" key="2">
    <source>
        <dbReference type="EMBL" id="UHS64786.1"/>
    </source>
</evidence>
<accession>A0AAE8Z842</accession>
<keyword evidence="1" id="KW-1133">Transmembrane helix</keyword>